<evidence type="ECO:0000313" key="1">
    <source>
        <dbReference type="EMBL" id="QSB06855.1"/>
    </source>
</evidence>
<organism evidence="1 2">
    <name type="scientific">Natronoglycomyces albus</name>
    <dbReference type="NCBI Taxonomy" id="2811108"/>
    <lineage>
        <taxon>Bacteria</taxon>
        <taxon>Bacillati</taxon>
        <taxon>Actinomycetota</taxon>
        <taxon>Actinomycetes</taxon>
        <taxon>Glycomycetales</taxon>
        <taxon>Glycomycetaceae</taxon>
        <taxon>Natronoglycomyces</taxon>
    </lineage>
</organism>
<dbReference type="EMBL" id="CP070496">
    <property type="protein sequence ID" value="QSB06855.1"/>
    <property type="molecule type" value="Genomic_DNA"/>
</dbReference>
<dbReference type="KEGG" id="nav:JQS30_08210"/>
<dbReference type="AlphaFoldDB" id="A0A895XU42"/>
<gene>
    <name evidence="1" type="ORF">JQS30_08210</name>
</gene>
<sequence>MKNHATNSLGTAVISGPPVRSDSAATYRGEDVGTFWLDINIAAQGTGTDTFVSGCDAVSQDHIMASTDTPSDGVISGYWCSEIPSDQIEGGNWILEETISYEFTRYFVAIL</sequence>
<dbReference type="RefSeq" id="WP_213172862.1">
    <property type="nucleotide sequence ID" value="NZ_CP070496.1"/>
</dbReference>
<proteinExistence type="predicted"/>
<dbReference type="Proteomes" id="UP000662939">
    <property type="component" value="Chromosome"/>
</dbReference>
<accession>A0A895XU42</accession>
<reference evidence="1" key="1">
    <citation type="submission" date="2021-02" db="EMBL/GenBank/DDBJ databases">
        <title>Natronoglycomyces albus gen. nov., sp. nov, a haloalkaliphilic actinobacterium from a soda solonchak soil.</title>
        <authorList>
            <person name="Sorokin D.Y."/>
            <person name="Khijniak T.V."/>
            <person name="Zakharycheva A.P."/>
            <person name="Boueva O.V."/>
            <person name="Ariskina E.V."/>
            <person name="Hahnke R.L."/>
            <person name="Bunk B."/>
            <person name="Sproer C."/>
            <person name="Schumann P."/>
            <person name="Evtushenko L.I."/>
            <person name="Kublanov I.V."/>
        </authorList>
    </citation>
    <scope>NUCLEOTIDE SEQUENCE</scope>
    <source>
        <strain evidence="1">DSM 106290</strain>
    </source>
</reference>
<protein>
    <submittedName>
        <fullName evidence="1">Uncharacterized protein</fullName>
    </submittedName>
</protein>
<evidence type="ECO:0000313" key="2">
    <source>
        <dbReference type="Proteomes" id="UP000662939"/>
    </source>
</evidence>
<name>A0A895XU42_9ACTN</name>
<keyword evidence="2" id="KW-1185">Reference proteome</keyword>